<proteinExistence type="predicted"/>
<dbReference type="EMBL" id="CP070245">
    <property type="protein sequence ID" value="QRV37007.1"/>
    <property type="molecule type" value="Genomic_DNA"/>
</dbReference>
<protein>
    <submittedName>
        <fullName evidence="1">Uncharacterized protein</fullName>
    </submittedName>
</protein>
<organism evidence="1 2">
    <name type="scientific">Streptomyces californicus</name>
    <dbReference type="NCBI Taxonomy" id="67351"/>
    <lineage>
        <taxon>Bacteria</taxon>
        <taxon>Bacillati</taxon>
        <taxon>Actinomycetota</taxon>
        <taxon>Actinomycetes</taxon>
        <taxon>Kitasatosporales</taxon>
        <taxon>Streptomycetaceae</taxon>
        <taxon>Streptomyces</taxon>
    </lineage>
</organism>
<dbReference type="RefSeq" id="WP_128647792.1">
    <property type="nucleotide sequence ID" value="NZ_CP070245.1"/>
</dbReference>
<evidence type="ECO:0000313" key="1">
    <source>
        <dbReference type="EMBL" id="QRV37007.1"/>
    </source>
</evidence>
<sequence>MPAKSVGLHSVSAVPVELRELSNAERSVALYVSDMPDRYRYRPGDGSLLESWIVQGAARLGLESLYRMAALFSGYRVAWVEGYLNPELERGHAERFPKAVRLDKAGRLAALITLDADMSPAALARGTRPAFDGGCPACEGSGQVWAEWIEPGCDWYDSGYLPCSLCNARELPAGRLAVAA</sequence>
<accession>A0ABD7D0G2</accession>
<evidence type="ECO:0000313" key="2">
    <source>
        <dbReference type="Proteomes" id="UP000623926"/>
    </source>
</evidence>
<dbReference type="AlphaFoldDB" id="A0ABD7D0G2"/>
<name>A0ABD7D0G2_9ACTN</name>
<gene>
    <name evidence="1" type="ORF">I6J42_25440</name>
</gene>
<reference evidence="1 2" key="1">
    <citation type="submission" date="2021-02" db="EMBL/GenBank/DDBJ databases">
        <title>FDA dAtabase for Regulatory Grade micrObial Sequences (FDA-ARGOS): Supporting development and validation of Infectious Disease Dx tests.</title>
        <authorList>
            <person name="Sproer C."/>
            <person name="Gronow S."/>
            <person name="Severitt S."/>
            <person name="Schroder I."/>
            <person name="Tallon L."/>
            <person name="Sadzewicz L."/>
            <person name="Zhao X."/>
            <person name="Boylan J."/>
            <person name="Ott S."/>
            <person name="Bowen H."/>
            <person name="Vavikolanu K."/>
            <person name="Mehta A."/>
            <person name="Aluvathingal J."/>
            <person name="Nadendla S."/>
            <person name="Lowell S."/>
            <person name="Myers T."/>
            <person name="Yan Y."/>
            <person name="Sichtig H."/>
        </authorList>
    </citation>
    <scope>NUCLEOTIDE SEQUENCE [LARGE SCALE GENOMIC DNA]</scope>
    <source>
        <strain evidence="1 2">FDAARGOS_1212</strain>
    </source>
</reference>
<dbReference type="Proteomes" id="UP000623926">
    <property type="component" value="Chromosome"/>
</dbReference>